<dbReference type="Proteomes" id="UP000224634">
    <property type="component" value="Unassembled WGS sequence"/>
</dbReference>
<feature type="compositionally biased region" description="Low complexity" evidence="1">
    <location>
        <begin position="29"/>
        <end position="39"/>
    </location>
</feature>
<sequence length="534" mass="59071">MMITIYIFGLLTPFLLKQIVIKPLSRLLLSSSSSSPSSSSDKEEKDEDNASKSPSLYGLDHAVLNLQGLKVESMWMNMGYWKNPTTTFPEACEALVDKVLESAGLVPTSSSPSSSAHAEEDSTNKATTTTTTTTTAAAARSTGGSLEGGDGTENDDGEILMGDRKVKKEEEDWEGEGECQNMGKKREKRVLLDLGFGCGDQTLYLMRRRRQSGPQPAMAMAMDAKEKSATATAKNTTTTTTTSTRKKNKVSRDQEELTTSSSQGVAGLNYRPFRDAVPPLLFDRYIGITIDETQYAFAKSRVTRIMQEEEEEENFASGRRVEMFHGDAAIPASWSEEIEDAMSSAFHTGGEKDDEEEEEEEEEDADERYVLALDTLYHFHPSRAAILKHTHSTLRATLLAFDLFLSPTPPSTVPSYISYIILHLIAPLLSIPRANLITPTAYRSLLETAGYAPQNISIQDITPFVFPGLARYLETRDQELRVLGLSAGFTKWRVSGWVFAWLAKSGVLRAGVVVARWGSGREEKRHMGTRERGR</sequence>
<organism evidence="2 3">
    <name type="scientific">Polytolypa hystricis (strain UAMH7299)</name>
    <dbReference type="NCBI Taxonomy" id="1447883"/>
    <lineage>
        <taxon>Eukaryota</taxon>
        <taxon>Fungi</taxon>
        <taxon>Dikarya</taxon>
        <taxon>Ascomycota</taxon>
        <taxon>Pezizomycotina</taxon>
        <taxon>Eurotiomycetes</taxon>
        <taxon>Eurotiomycetidae</taxon>
        <taxon>Onygenales</taxon>
        <taxon>Onygenales incertae sedis</taxon>
        <taxon>Polytolypa</taxon>
    </lineage>
</organism>
<accession>A0A2B7XW85</accession>
<dbReference type="AlphaFoldDB" id="A0A2B7XW85"/>
<evidence type="ECO:0000313" key="2">
    <source>
        <dbReference type="EMBL" id="PGH13031.1"/>
    </source>
</evidence>
<protein>
    <recommendedName>
        <fullName evidence="4">Methyltransferase domain-containing protein</fullName>
    </recommendedName>
</protein>
<feature type="region of interest" description="Disordered" evidence="1">
    <location>
        <begin position="29"/>
        <end position="54"/>
    </location>
</feature>
<dbReference type="STRING" id="1447883.A0A2B7XW85"/>
<dbReference type="OrthoDB" id="61390at2759"/>
<gene>
    <name evidence="2" type="ORF">AJ80_06515</name>
</gene>
<evidence type="ECO:0000256" key="1">
    <source>
        <dbReference type="SAM" id="MobiDB-lite"/>
    </source>
</evidence>
<feature type="compositionally biased region" description="Basic and acidic residues" evidence="1">
    <location>
        <begin position="161"/>
        <end position="170"/>
    </location>
</feature>
<name>A0A2B7XW85_POLH7</name>
<feature type="region of interest" description="Disordered" evidence="1">
    <location>
        <begin position="105"/>
        <end position="183"/>
    </location>
</feature>
<evidence type="ECO:0000313" key="3">
    <source>
        <dbReference type="Proteomes" id="UP000224634"/>
    </source>
</evidence>
<keyword evidence="3" id="KW-1185">Reference proteome</keyword>
<feature type="compositionally biased region" description="Low complexity" evidence="1">
    <location>
        <begin position="229"/>
        <end position="243"/>
    </location>
</feature>
<dbReference type="EMBL" id="PDNA01000109">
    <property type="protein sequence ID" value="PGH13031.1"/>
    <property type="molecule type" value="Genomic_DNA"/>
</dbReference>
<dbReference type="InterPro" id="IPR029063">
    <property type="entry name" value="SAM-dependent_MTases_sf"/>
</dbReference>
<reference evidence="2 3" key="1">
    <citation type="submission" date="2017-10" db="EMBL/GenBank/DDBJ databases">
        <title>Comparative genomics in systemic dimorphic fungi from Ajellomycetaceae.</title>
        <authorList>
            <person name="Munoz J.F."/>
            <person name="Mcewen J.G."/>
            <person name="Clay O.K."/>
            <person name="Cuomo C.A."/>
        </authorList>
    </citation>
    <scope>NUCLEOTIDE SEQUENCE [LARGE SCALE GENOMIC DNA]</scope>
    <source>
        <strain evidence="2 3">UAMH7299</strain>
    </source>
</reference>
<proteinExistence type="predicted"/>
<comment type="caution">
    <text evidence="2">The sequence shown here is derived from an EMBL/GenBank/DDBJ whole genome shotgun (WGS) entry which is preliminary data.</text>
</comment>
<dbReference type="Gene3D" id="3.40.50.150">
    <property type="entry name" value="Vaccinia Virus protein VP39"/>
    <property type="match status" value="1"/>
</dbReference>
<feature type="compositionally biased region" description="Low complexity" evidence="1">
    <location>
        <begin position="126"/>
        <end position="139"/>
    </location>
</feature>
<evidence type="ECO:0008006" key="4">
    <source>
        <dbReference type="Google" id="ProtNLM"/>
    </source>
</evidence>
<feature type="region of interest" description="Disordered" evidence="1">
    <location>
        <begin position="226"/>
        <end position="266"/>
    </location>
</feature>